<protein>
    <recommendedName>
        <fullName evidence="1">ESAT-6-like protein</fullName>
    </recommendedName>
</protein>
<sequence>MPAFSVDTSVIADTAARARSRIATIQTEVDGMQADIGALENVWAGSASASMAVCAQEWRLTQLQVQTTLESISLALDQAATSYDDAESANIGRFGHA</sequence>
<dbReference type="RefSeq" id="WP_120205344.1">
    <property type="nucleotide sequence ID" value="NZ_CP032514.1"/>
</dbReference>
<evidence type="ECO:0000313" key="3">
    <source>
        <dbReference type="Proteomes" id="UP000273001"/>
    </source>
</evidence>
<dbReference type="Pfam" id="PF06013">
    <property type="entry name" value="WXG100"/>
    <property type="match status" value="1"/>
</dbReference>
<dbReference type="Gene3D" id="1.10.287.1060">
    <property type="entry name" value="ESAT-6-like"/>
    <property type="match status" value="1"/>
</dbReference>
<dbReference type="EMBL" id="CP032514">
    <property type="protein sequence ID" value="AYD90460.1"/>
    <property type="molecule type" value="Genomic_DNA"/>
</dbReference>
<gene>
    <name evidence="2" type="ORF">D5R93_11460</name>
</gene>
<keyword evidence="3" id="KW-1185">Reference proteome</keyword>
<organism evidence="2 3">
    <name type="scientific">Actinomyces lilanjuaniae</name>
    <dbReference type="NCBI Taxonomy" id="2321394"/>
    <lineage>
        <taxon>Bacteria</taxon>
        <taxon>Bacillati</taxon>
        <taxon>Actinomycetota</taxon>
        <taxon>Actinomycetes</taxon>
        <taxon>Actinomycetales</taxon>
        <taxon>Actinomycetaceae</taxon>
        <taxon>Actinomyces</taxon>
    </lineage>
</organism>
<dbReference type="Proteomes" id="UP000273001">
    <property type="component" value="Chromosome"/>
</dbReference>
<name>A0ABM6Z539_9ACTO</name>
<reference evidence="2 3" key="1">
    <citation type="submission" date="2018-09" db="EMBL/GenBank/DDBJ databases">
        <authorList>
            <person name="Li J."/>
        </authorList>
    </citation>
    <scope>NUCLEOTIDE SEQUENCE [LARGE SCALE GENOMIC DNA]</scope>
    <source>
        <strain evidence="2 3">2129</strain>
    </source>
</reference>
<comment type="similarity">
    <text evidence="1">Belongs to the WXG100 family.</text>
</comment>
<dbReference type="NCBIfam" id="TIGR03930">
    <property type="entry name" value="WXG100_ESAT6"/>
    <property type="match status" value="1"/>
</dbReference>
<dbReference type="InterPro" id="IPR036689">
    <property type="entry name" value="ESAT-6-like_sf"/>
</dbReference>
<dbReference type="SUPFAM" id="SSF140453">
    <property type="entry name" value="EsxAB dimer-like"/>
    <property type="match status" value="1"/>
</dbReference>
<evidence type="ECO:0000313" key="2">
    <source>
        <dbReference type="EMBL" id="AYD90460.1"/>
    </source>
</evidence>
<dbReference type="InterPro" id="IPR010310">
    <property type="entry name" value="T7SS_ESAT-6-like"/>
</dbReference>
<evidence type="ECO:0000256" key="1">
    <source>
        <dbReference type="RuleBase" id="RU362001"/>
    </source>
</evidence>
<proteinExistence type="inferred from homology"/>
<accession>A0ABM6Z539</accession>